<dbReference type="AlphaFoldDB" id="A0A1B0C1A2"/>
<reference evidence="1" key="2">
    <citation type="submission" date="2020-05" db="UniProtKB">
        <authorList>
            <consortium name="EnsemblMetazoa"/>
        </authorList>
    </citation>
    <scope>IDENTIFICATION</scope>
    <source>
        <strain evidence="1">IAEA</strain>
    </source>
</reference>
<dbReference type="VEuPathDB" id="VectorBase:GPPI046460"/>
<dbReference type="EMBL" id="JXJN01023952">
    <property type="status" value="NOT_ANNOTATED_CDS"/>
    <property type="molecule type" value="Genomic_DNA"/>
</dbReference>
<dbReference type="EnsemblMetazoa" id="GPPI046460-RA">
    <property type="protein sequence ID" value="GPPI046460-PA"/>
    <property type="gene ID" value="GPPI046460"/>
</dbReference>
<protein>
    <submittedName>
        <fullName evidence="1">Uncharacterized protein</fullName>
    </submittedName>
</protein>
<proteinExistence type="predicted"/>
<sequence>MLKRNVQKDLIASTFCLSDSNSIAAADSSRGQLLKRTFTMAHNKSNKTKYYCRHPLNVAKLSIEENNITIIAIIIIIIPRSEILSLANNLEMLQIIK</sequence>
<dbReference type="Proteomes" id="UP000092460">
    <property type="component" value="Unassembled WGS sequence"/>
</dbReference>
<keyword evidence="2" id="KW-1185">Reference proteome</keyword>
<accession>A0A1B0C1A2</accession>
<reference evidence="2" key="1">
    <citation type="submission" date="2015-01" db="EMBL/GenBank/DDBJ databases">
        <authorList>
            <person name="Aksoy S."/>
            <person name="Warren W."/>
            <person name="Wilson R.K."/>
        </authorList>
    </citation>
    <scope>NUCLEOTIDE SEQUENCE [LARGE SCALE GENOMIC DNA]</scope>
    <source>
        <strain evidence="2">IAEA</strain>
    </source>
</reference>
<evidence type="ECO:0000313" key="1">
    <source>
        <dbReference type="EnsemblMetazoa" id="GPPI046460-PA"/>
    </source>
</evidence>
<evidence type="ECO:0000313" key="2">
    <source>
        <dbReference type="Proteomes" id="UP000092460"/>
    </source>
</evidence>
<organism evidence="1 2">
    <name type="scientific">Glossina palpalis gambiensis</name>
    <dbReference type="NCBI Taxonomy" id="67801"/>
    <lineage>
        <taxon>Eukaryota</taxon>
        <taxon>Metazoa</taxon>
        <taxon>Ecdysozoa</taxon>
        <taxon>Arthropoda</taxon>
        <taxon>Hexapoda</taxon>
        <taxon>Insecta</taxon>
        <taxon>Pterygota</taxon>
        <taxon>Neoptera</taxon>
        <taxon>Endopterygota</taxon>
        <taxon>Diptera</taxon>
        <taxon>Brachycera</taxon>
        <taxon>Muscomorpha</taxon>
        <taxon>Hippoboscoidea</taxon>
        <taxon>Glossinidae</taxon>
        <taxon>Glossina</taxon>
    </lineage>
</organism>
<name>A0A1B0C1A2_9MUSC</name>
<dbReference type="EMBL" id="JXJN01023953">
    <property type="status" value="NOT_ANNOTATED_CDS"/>
    <property type="molecule type" value="Genomic_DNA"/>
</dbReference>